<evidence type="ECO:0000313" key="2">
    <source>
        <dbReference type="Proteomes" id="UP000026960"/>
    </source>
</evidence>
<reference evidence="1" key="2">
    <citation type="submission" date="2015-03" db="UniProtKB">
        <authorList>
            <consortium name="EnsemblPlants"/>
        </authorList>
    </citation>
    <scope>IDENTIFICATION</scope>
</reference>
<dbReference type="AlphaFoldDB" id="A0A0D3H666"/>
<name>A0A0D3H666_9ORYZ</name>
<evidence type="ECO:0000313" key="1">
    <source>
        <dbReference type="EnsemblPlants" id="OBART09G08170.1"/>
    </source>
</evidence>
<protein>
    <submittedName>
        <fullName evidence="1">Uncharacterized protein</fullName>
    </submittedName>
</protein>
<dbReference type="eggNOG" id="ENOG502R3VA">
    <property type="taxonomic scope" value="Eukaryota"/>
</dbReference>
<dbReference type="HOGENOM" id="CLU_2041853_0_0_1"/>
<dbReference type="EnsemblPlants" id="OBART09G08170.1">
    <property type="protein sequence ID" value="OBART09G08170.1"/>
    <property type="gene ID" value="OBART09G08170"/>
</dbReference>
<proteinExistence type="predicted"/>
<organism evidence="1">
    <name type="scientific">Oryza barthii</name>
    <dbReference type="NCBI Taxonomy" id="65489"/>
    <lineage>
        <taxon>Eukaryota</taxon>
        <taxon>Viridiplantae</taxon>
        <taxon>Streptophyta</taxon>
        <taxon>Embryophyta</taxon>
        <taxon>Tracheophyta</taxon>
        <taxon>Spermatophyta</taxon>
        <taxon>Magnoliopsida</taxon>
        <taxon>Liliopsida</taxon>
        <taxon>Poales</taxon>
        <taxon>Poaceae</taxon>
        <taxon>BOP clade</taxon>
        <taxon>Oryzoideae</taxon>
        <taxon>Oryzeae</taxon>
        <taxon>Oryzinae</taxon>
        <taxon>Oryza</taxon>
    </lineage>
</organism>
<accession>A0A0D3H666</accession>
<dbReference type="PaxDb" id="65489-OBART09G08170.1"/>
<keyword evidence="2" id="KW-1185">Reference proteome</keyword>
<reference evidence="1" key="1">
    <citation type="journal article" date="2009" name="Rice">
        <title>De Novo Next Generation Sequencing of Plant Genomes.</title>
        <authorList>
            <person name="Rounsley S."/>
            <person name="Marri P.R."/>
            <person name="Yu Y."/>
            <person name="He R."/>
            <person name="Sisneros N."/>
            <person name="Goicoechea J.L."/>
            <person name="Lee S.J."/>
            <person name="Angelova A."/>
            <person name="Kudrna D."/>
            <person name="Luo M."/>
            <person name="Affourtit J."/>
            <person name="Desany B."/>
            <person name="Knight J."/>
            <person name="Niazi F."/>
            <person name="Egholm M."/>
            <person name="Wing R.A."/>
        </authorList>
    </citation>
    <scope>NUCLEOTIDE SEQUENCE [LARGE SCALE GENOMIC DNA]</scope>
    <source>
        <strain evidence="1">cv. IRGC 105608</strain>
    </source>
</reference>
<dbReference type="Gramene" id="OBART09G08170.1">
    <property type="protein sequence ID" value="OBART09G08170.1"/>
    <property type="gene ID" value="OBART09G08170"/>
</dbReference>
<sequence>MEFHIIWFYGRDTGSPPLSPARRAASAAAAAAAEVEVEEERDEAYLRIRLEEIVIVKNDAHDDALSAAASASAARVANNGGGAVAASSMEKRCACGDAAIDAAPAPGWGSATAAAARGAWTTVTRIVGLD</sequence>
<dbReference type="Proteomes" id="UP000026960">
    <property type="component" value="Chromosome 9"/>
</dbReference>